<dbReference type="PANTHER" id="PTHR33416:SF20">
    <property type="entry name" value="NUCLEAR PORE COMPLEX PROTEIN NUP1"/>
    <property type="match status" value="1"/>
</dbReference>
<dbReference type="EMBL" id="OY731407">
    <property type="protein sequence ID" value="CAJ1976593.1"/>
    <property type="molecule type" value="Genomic_DNA"/>
</dbReference>
<evidence type="ECO:0008006" key="4">
    <source>
        <dbReference type="Google" id="ProtNLM"/>
    </source>
</evidence>
<organism evidence="2 3">
    <name type="scientific">Sphenostylis stenocarpa</name>
    <dbReference type="NCBI Taxonomy" id="92480"/>
    <lineage>
        <taxon>Eukaryota</taxon>
        <taxon>Viridiplantae</taxon>
        <taxon>Streptophyta</taxon>
        <taxon>Embryophyta</taxon>
        <taxon>Tracheophyta</taxon>
        <taxon>Spermatophyta</taxon>
        <taxon>Magnoliopsida</taxon>
        <taxon>eudicotyledons</taxon>
        <taxon>Gunneridae</taxon>
        <taxon>Pentapetalae</taxon>
        <taxon>rosids</taxon>
        <taxon>fabids</taxon>
        <taxon>Fabales</taxon>
        <taxon>Fabaceae</taxon>
        <taxon>Papilionoideae</taxon>
        <taxon>50 kb inversion clade</taxon>
        <taxon>NPAAA clade</taxon>
        <taxon>indigoferoid/millettioid clade</taxon>
        <taxon>Phaseoleae</taxon>
        <taxon>Sphenostylis</taxon>
    </lineage>
</organism>
<feature type="compositionally biased region" description="Low complexity" evidence="1">
    <location>
        <begin position="1275"/>
        <end position="1286"/>
    </location>
</feature>
<sequence length="1307" mass="136933">MATEERAKGYQGGAGAGGKFRKRLFRGRTQTKPYDRPPTSLRNPNRHNNSGGWFSKLLDPAHRLITHSAHSLFSSLFRKRLPPPSETEQEARNSRQEEAAFSIGAAMLQIDNSSGMQQGHVGESGTQINCSADGGLTELEKLLKQKTFSSLGSKPFSHVLPLPDRYYTSRSEIDHLTALMRSRTVDAPVREEEKGTDRVTSEPMLLSGQKEYPKTPVPENGTENGLTVTPHVISSFSIEDVASPAELAKSYMGSRPSKVSSSISGVQTFALREDPTLLNSEKFPPKSPIMTIVPRTTRYAAVHENGFMTSRSRGRSAIYNMAQTPYARNYPTSILKGGEHVVEGEPSSSSQPALNHDVLSGSIPGAVKRRSSLLDNDIGSVGPVRRICQKSNLLYSKGSSSLGSYLSVDRYQMVVDAGQKGFSMQKPIPLDEVKHSHMKLSKENVHDTIPSLSYPPVPSKSSEMTSKTLQQLDKLVSPKEKSCESTLTIVNDNSLTKLSPSMLRGQALRSMEIVDSSKLLDNIHGNNIDGPFGNFFAGAQNQKLKSQRDKVENGSLKLVAPSEGLLPPVTNAETTYPRNQVFSTAKSGDSFMIKPVSDPPQKKRAFHMSAHEDSLDLDDDAYPNGTVDSFSPLQKEMTSSTAVMRKTTSGTKAITKDNPSALSRTMAPKSSTINGEVHIGTTNKSMVSENVDASISTTSSSLDPTYKPVAAATPNGSIAKPPLFSLGNKVVLSREFTAPSVPPKEITKSGPAFGLENVVSSKKQPVADAPLVEFSSNKNVNKVPPMLFTTSSSVGGDPSFLKFGASDSNLGSSISTTNVGGATDSMPIARESDNGNAEINKDTGSSFRASELASAASTSVLTSSKSIFNFADNSNQNNRSLFSSPSLSSFAPPVSGNFTSQNIFSSLSAAKSSGINATADSNGSSMVTITLATMASSNSSSSTAVVASSYPTTSIFNFGSSPVPSTGLPVSSSGSDPRETKSSQDAGVGNSASGSSIFGFSSSAITTVYSQPTSVIGASSGSVPGALGSSTTSALEACTQTQSVPFGSSALSHSYGLTANTTFSLSSFSSPSSSPAESAVFSSGSSLFPSSPTTNVFNSGTTFGLSTSASSSAVNSFSSNSSSSSTLFGSSWQPSKSPFGSSFNLSTASSSGFSLGTSAASANSPTMILSSSNASTTQFSFTSATASTSAQNAFGSPTPACVFGSAPLNNQMSMEDGMAEDTVQGAPPATSVFGRQPAPLQSNFVFGASTPPAASPFQFGSQQNIAPQNPSPFQASSSLGGSFSLGSGAGDKSGRKIVKVKHKPRKK</sequence>
<evidence type="ECO:0000313" key="2">
    <source>
        <dbReference type="EMBL" id="CAJ1976593.1"/>
    </source>
</evidence>
<dbReference type="GO" id="GO:0016973">
    <property type="term" value="P:poly(A)+ mRNA export from nucleus"/>
    <property type="evidence" value="ECO:0007669"/>
    <property type="project" value="TreeGrafter"/>
</dbReference>
<gene>
    <name evidence="2" type="ORF">AYBTSS11_LOCUS28731</name>
</gene>
<evidence type="ECO:0000313" key="3">
    <source>
        <dbReference type="Proteomes" id="UP001189624"/>
    </source>
</evidence>
<evidence type="ECO:0000256" key="1">
    <source>
        <dbReference type="SAM" id="MobiDB-lite"/>
    </source>
</evidence>
<feature type="compositionally biased region" description="Polar residues" evidence="1">
    <location>
        <begin position="964"/>
        <end position="975"/>
    </location>
</feature>
<protein>
    <recommendedName>
        <fullName evidence="4">Nuclear pore complex protein NUP1-like</fullName>
    </recommendedName>
</protein>
<feature type="compositionally biased region" description="Polar residues" evidence="1">
    <location>
        <begin position="1258"/>
        <end position="1274"/>
    </location>
</feature>
<dbReference type="PANTHER" id="PTHR33416">
    <property type="entry name" value="NUCLEAR PORE COMPLEX PROTEIN NUP1"/>
    <property type="match status" value="1"/>
</dbReference>
<name>A0AA87B6U7_9FABA</name>
<dbReference type="Gramene" id="rna-AYBTSS11_LOCUS28731">
    <property type="protein sequence ID" value="CAJ1976593.1"/>
    <property type="gene ID" value="gene-AYBTSS11_LOCUS28731"/>
</dbReference>
<reference evidence="2" key="1">
    <citation type="submission" date="2023-10" db="EMBL/GenBank/DDBJ databases">
        <authorList>
            <person name="Domelevo Entfellner J.-B."/>
        </authorList>
    </citation>
    <scope>NUCLEOTIDE SEQUENCE</scope>
</reference>
<proteinExistence type="predicted"/>
<feature type="region of interest" description="Disordered" evidence="1">
    <location>
        <begin position="964"/>
        <end position="991"/>
    </location>
</feature>
<accession>A0AA87B6U7</accession>
<dbReference type="GO" id="GO:0005635">
    <property type="term" value="C:nuclear envelope"/>
    <property type="evidence" value="ECO:0007669"/>
    <property type="project" value="TreeGrafter"/>
</dbReference>
<feature type="region of interest" description="Disordered" evidence="1">
    <location>
        <begin position="1253"/>
        <end position="1307"/>
    </location>
</feature>
<dbReference type="Proteomes" id="UP001189624">
    <property type="component" value="Chromosome 10"/>
</dbReference>
<keyword evidence="3" id="KW-1185">Reference proteome</keyword>
<feature type="compositionally biased region" description="Polar residues" evidence="1">
    <location>
        <begin position="40"/>
        <end position="50"/>
    </location>
</feature>
<dbReference type="GO" id="GO:0071763">
    <property type="term" value="P:nuclear membrane organization"/>
    <property type="evidence" value="ECO:0007669"/>
    <property type="project" value="TreeGrafter"/>
</dbReference>
<feature type="compositionally biased region" description="Basic residues" evidence="1">
    <location>
        <begin position="1295"/>
        <end position="1307"/>
    </location>
</feature>
<feature type="region of interest" description="Disordered" evidence="1">
    <location>
        <begin position="1"/>
        <end position="50"/>
    </location>
</feature>